<keyword evidence="3" id="KW-0520">NAD</keyword>
<feature type="domain" description="D-isomer specific 2-hydroxyacid dehydrogenase NAD-binding" evidence="5">
    <location>
        <begin position="130"/>
        <end position="301"/>
    </location>
</feature>
<dbReference type="Proteomes" id="UP000248918">
    <property type="component" value="Unassembled WGS sequence"/>
</dbReference>
<dbReference type="CDD" id="cd12156">
    <property type="entry name" value="HPPR"/>
    <property type="match status" value="1"/>
</dbReference>
<dbReference type="GO" id="GO:0005829">
    <property type="term" value="C:cytosol"/>
    <property type="evidence" value="ECO:0007669"/>
    <property type="project" value="TreeGrafter"/>
</dbReference>
<dbReference type="Gene3D" id="3.40.50.720">
    <property type="entry name" value="NAD(P)-binding Rossmann-like Domain"/>
    <property type="match status" value="2"/>
</dbReference>
<accession>A0A329BER7</accession>
<dbReference type="InterPro" id="IPR006140">
    <property type="entry name" value="D-isomer_DH_NAD-bd"/>
</dbReference>
<evidence type="ECO:0000256" key="2">
    <source>
        <dbReference type="ARBA" id="ARBA00023002"/>
    </source>
</evidence>
<dbReference type="PANTHER" id="PTHR10996">
    <property type="entry name" value="2-HYDROXYACID DEHYDROGENASE-RELATED"/>
    <property type="match status" value="1"/>
</dbReference>
<evidence type="ECO:0000259" key="5">
    <source>
        <dbReference type="Pfam" id="PF02826"/>
    </source>
</evidence>
<dbReference type="SUPFAM" id="SSF52283">
    <property type="entry name" value="Formate/glycerate dehydrogenase catalytic domain-like"/>
    <property type="match status" value="1"/>
</dbReference>
<dbReference type="FunFam" id="3.40.50.720:FF:000213">
    <property type="entry name" value="Putative 2-hydroxyacid dehydrogenase"/>
    <property type="match status" value="1"/>
</dbReference>
<evidence type="ECO:0000256" key="4">
    <source>
        <dbReference type="SAM" id="MobiDB-lite"/>
    </source>
</evidence>
<gene>
    <name evidence="6" type="ORF">BX591_1385</name>
</gene>
<evidence type="ECO:0000256" key="1">
    <source>
        <dbReference type="ARBA" id="ARBA00022857"/>
    </source>
</evidence>
<dbReference type="GO" id="GO:0030267">
    <property type="term" value="F:glyoxylate reductase (NADPH) activity"/>
    <property type="evidence" value="ECO:0007669"/>
    <property type="project" value="TreeGrafter"/>
</dbReference>
<protein>
    <submittedName>
        <fullName evidence="6">D-3-phosphoglycerate dehydrogenase</fullName>
    </submittedName>
</protein>
<dbReference type="InterPro" id="IPR036291">
    <property type="entry name" value="NAD(P)-bd_dom_sf"/>
</dbReference>
<dbReference type="GO" id="GO:0051287">
    <property type="term" value="F:NAD binding"/>
    <property type="evidence" value="ECO:0007669"/>
    <property type="project" value="InterPro"/>
</dbReference>
<evidence type="ECO:0000313" key="7">
    <source>
        <dbReference type="Proteomes" id="UP000248918"/>
    </source>
</evidence>
<keyword evidence="2" id="KW-0560">Oxidoreductase</keyword>
<dbReference type="RefSeq" id="WP_111935372.1">
    <property type="nucleotide sequence ID" value="NZ_CADFFP010000037.1"/>
</dbReference>
<keyword evidence="1" id="KW-0521">NADP</keyword>
<feature type="region of interest" description="Disordered" evidence="4">
    <location>
        <begin position="1"/>
        <end position="20"/>
    </location>
</feature>
<evidence type="ECO:0000256" key="3">
    <source>
        <dbReference type="ARBA" id="ARBA00023027"/>
    </source>
</evidence>
<name>A0A329BER7_9BURK</name>
<sequence length="335" mass="34686">MSAGLSTGTGTYTGVSTGTSPSGTHVLTLIPLPDATLDALRRNYTLHHHPDGLSAEALSSRIELANVRAVVTNGSTGLSDAQMAALPALDIVSAFGAGYENVDVAAATRRGIAVTHAPGANAATVADHAIGLLLALARGYAPLTDAVRADNWHNSRAERPTLTGARLGLVGMGRIGRLIAARAQGFDVTLGYHTRRAHADAPGRHYDSLVELARDSEFLVIACNGGPATKHLIDRDVLRALGPHGYVVNVSRGSVLDTQALIDALADGALAGAGLDVIDSEPEVPRALLDHPGVLITPHIAGRSPASWIAQRDALLASLSQHFARAPIEFAVPTA</sequence>
<proteinExistence type="predicted"/>
<comment type="caution">
    <text evidence="6">The sequence shown here is derived from an EMBL/GenBank/DDBJ whole genome shotgun (WGS) entry which is preliminary data.</text>
</comment>
<reference evidence="6 7" key="1">
    <citation type="submission" date="2018-06" db="EMBL/GenBank/DDBJ databases">
        <title>Genomic Encyclopedia of Type Strains, Phase III (KMG-III): the genomes of soil and plant-associated and newly described type strains.</title>
        <authorList>
            <person name="Whitman W."/>
        </authorList>
    </citation>
    <scope>NUCLEOTIDE SEQUENCE [LARGE SCALE GENOMIC DNA]</scope>
    <source>
        <strain evidence="6 7">LMG 23644</strain>
    </source>
</reference>
<dbReference type="GO" id="GO:0016618">
    <property type="term" value="F:hydroxypyruvate reductase [NAD(P)H] activity"/>
    <property type="evidence" value="ECO:0007669"/>
    <property type="project" value="TreeGrafter"/>
</dbReference>
<dbReference type="EMBL" id="QLTK01000038">
    <property type="protein sequence ID" value="RAS20337.1"/>
    <property type="molecule type" value="Genomic_DNA"/>
</dbReference>
<dbReference type="SUPFAM" id="SSF51735">
    <property type="entry name" value="NAD(P)-binding Rossmann-fold domains"/>
    <property type="match status" value="1"/>
</dbReference>
<dbReference type="Pfam" id="PF02826">
    <property type="entry name" value="2-Hacid_dh_C"/>
    <property type="match status" value="1"/>
</dbReference>
<dbReference type="OrthoDB" id="9805416at2"/>
<evidence type="ECO:0000313" key="6">
    <source>
        <dbReference type="EMBL" id="RAS20337.1"/>
    </source>
</evidence>
<dbReference type="PANTHER" id="PTHR10996:SF178">
    <property type="entry name" value="2-HYDROXYACID DEHYDROGENASE YGL185C-RELATED"/>
    <property type="match status" value="1"/>
</dbReference>
<organism evidence="6 7">
    <name type="scientific">Paraburkholderia bryophila</name>
    <dbReference type="NCBI Taxonomy" id="420952"/>
    <lineage>
        <taxon>Bacteria</taxon>
        <taxon>Pseudomonadati</taxon>
        <taxon>Pseudomonadota</taxon>
        <taxon>Betaproteobacteria</taxon>
        <taxon>Burkholderiales</taxon>
        <taxon>Burkholderiaceae</taxon>
        <taxon>Paraburkholderia</taxon>
    </lineage>
</organism>
<dbReference type="InterPro" id="IPR050223">
    <property type="entry name" value="D-isomer_2-hydroxyacid_DH"/>
</dbReference>
<dbReference type="AlphaFoldDB" id="A0A329BER7"/>